<organism evidence="3 4">
    <name type="scientific">Aspergillus puulaauensis</name>
    <dbReference type="NCBI Taxonomy" id="1220207"/>
    <lineage>
        <taxon>Eukaryota</taxon>
        <taxon>Fungi</taxon>
        <taxon>Dikarya</taxon>
        <taxon>Ascomycota</taxon>
        <taxon>Pezizomycotina</taxon>
        <taxon>Eurotiomycetes</taxon>
        <taxon>Eurotiomycetidae</taxon>
        <taxon>Eurotiales</taxon>
        <taxon>Aspergillaceae</taxon>
        <taxon>Aspergillus</taxon>
    </lineage>
</organism>
<evidence type="ECO:0000313" key="4">
    <source>
        <dbReference type="Proteomes" id="UP000654913"/>
    </source>
</evidence>
<name>A0A7R7XPY7_9EURO</name>
<protein>
    <recommendedName>
        <fullName evidence="2">HNH nuclease domain-containing protein</fullName>
    </recommendedName>
</protein>
<keyword evidence="4" id="KW-1185">Reference proteome</keyword>
<evidence type="ECO:0000256" key="1">
    <source>
        <dbReference type="SAM" id="MobiDB-lite"/>
    </source>
</evidence>
<dbReference type="AlphaFoldDB" id="A0A7R7XPY7"/>
<proteinExistence type="predicted"/>
<dbReference type="EMBL" id="AP024446">
    <property type="protein sequence ID" value="BCS24629.1"/>
    <property type="molecule type" value="Genomic_DNA"/>
</dbReference>
<dbReference type="RefSeq" id="XP_041556823.1">
    <property type="nucleotide sequence ID" value="XM_041704215.1"/>
</dbReference>
<feature type="region of interest" description="Disordered" evidence="1">
    <location>
        <begin position="366"/>
        <end position="392"/>
    </location>
</feature>
<dbReference type="KEGG" id="apuu:APUU_41073A"/>
<gene>
    <name evidence="3" type="ORF">APUU_41073A</name>
</gene>
<feature type="domain" description="HNH nuclease" evidence="2">
    <location>
        <begin position="145"/>
        <end position="211"/>
    </location>
</feature>
<dbReference type="Proteomes" id="UP000654913">
    <property type="component" value="Chromosome 4"/>
</dbReference>
<dbReference type="Pfam" id="PF13391">
    <property type="entry name" value="HNH_2"/>
    <property type="match status" value="1"/>
</dbReference>
<reference evidence="3" key="2">
    <citation type="submission" date="2021-02" db="EMBL/GenBank/DDBJ databases">
        <title>Aspergillus puulaauensis MK2 genome sequence.</title>
        <authorList>
            <person name="Futagami T."/>
            <person name="Mori K."/>
            <person name="Kadooka C."/>
            <person name="Tanaka T."/>
        </authorList>
    </citation>
    <scope>NUCLEOTIDE SEQUENCE</scope>
    <source>
        <strain evidence="3">MK2</strain>
    </source>
</reference>
<dbReference type="GeneID" id="64974634"/>
<dbReference type="OrthoDB" id="4498339at2759"/>
<accession>A0A7R7XPY7</accession>
<reference evidence="3" key="1">
    <citation type="submission" date="2021-01" db="EMBL/GenBank/DDBJ databases">
        <authorList>
            <consortium name="Aspergillus puulaauensis MK2 genome sequencing consortium"/>
            <person name="Kazuki M."/>
            <person name="Futagami T."/>
        </authorList>
    </citation>
    <scope>NUCLEOTIDE SEQUENCE</scope>
    <source>
        <strain evidence="3">MK2</strain>
    </source>
</reference>
<sequence length="392" mass="45009">MSVRSTVSDFLGTKVAVIEAELDWIRCFRDRLDEVKTEWLINDEEFSTEIQPFLGSFKSLSQNLKVLKRQKRLIEDDLTEELQVKRYRTTEPGDGHLERAYASTMVARVMAALSNQKKARYFNQNRFRKDVVQYYNATDPEDGSCVWCHVLETYLPPAEIKAAHLVPKRLSNDEVSFLFGAREGVLSDCRNGITLAAAVEKRLDEGTIAIVPIAGDITAPTRWQCIVLDETKAKEVVWWGPRTPKGPKRVVVRVEDIDKKELTFLGDNRPARRYLFFRFVMSYLYAKASGNNTVNEKVNRHNFWPTMGRYLHRSTLVTLARCVSGIELPPSLLEMNTFEPDEELDKRIGQDIGMLLGAELREAFLSSMEEKEKDDEEEDEEATDDEYTSTDE</sequence>
<evidence type="ECO:0000259" key="2">
    <source>
        <dbReference type="Pfam" id="PF13391"/>
    </source>
</evidence>
<dbReference type="InterPro" id="IPR003615">
    <property type="entry name" value="HNH_nuc"/>
</dbReference>
<evidence type="ECO:0000313" key="3">
    <source>
        <dbReference type="EMBL" id="BCS24629.1"/>
    </source>
</evidence>
<feature type="compositionally biased region" description="Acidic residues" evidence="1">
    <location>
        <begin position="372"/>
        <end position="392"/>
    </location>
</feature>